<dbReference type="SMART" id="SM00267">
    <property type="entry name" value="GGDEF"/>
    <property type="match status" value="1"/>
</dbReference>
<protein>
    <recommendedName>
        <fullName evidence="4">GGDEF domain-containing protein</fullName>
    </recommendedName>
</protein>
<dbReference type="SUPFAM" id="SSF55073">
    <property type="entry name" value="Nucleotide cyclase"/>
    <property type="match status" value="1"/>
</dbReference>
<evidence type="ECO:0000256" key="2">
    <source>
        <dbReference type="ARBA" id="ARBA00023293"/>
    </source>
</evidence>
<evidence type="ECO:0000313" key="5">
    <source>
        <dbReference type="EMBL" id="AHM02497.1"/>
    </source>
</evidence>
<dbReference type="NCBIfam" id="TIGR00254">
    <property type="entry name" value="GGDEF"/>
    <property type="match status" value="1"/>
</dbReference>
<evidence type="ECO:0000256" key="3">
    <source>
        <dbReference type="SAM" id="MobiDB-lite"/>
    </source>
</evidence>
<dbReference type="InterPro" id="IPR000160">
    <property type="entry name" value="GGDEF_dom"/>
</dbReference>
<dbReference type="InterPro" id="IPR029787">
    <property type="entry name" value="Nucleotide_cyclase"/>
</dbReference>
<dbReference type="Pfam" id="PF07701">
    <property type="entry name" value="HNOBA"/>
    <property type="match status" value="1"/>
</dbReference>
<reference evidence="5 6" key="1">
    <citation type="submission" date="2013-03" db="EMBL/GenBank/DDBJ databases">
        <authorList>
            <person name="Fiebig A."/>
            <person name="Goeker M."/>
            <person name="Klenk H.-P.P."/>
        </authorList>
    </citation>
    <scope>NUCLEOTIDE SEQUENCE [LARGE SCALE GENOMIC DNA]</scope>
    <source>
        <strain evidence="6">DSM 19469</strain>
    </source>
</reference>
<dbReference type="InterPro" id="IPR042463">
    <property type="entry name" value="HNOB_dom_associated_sf"/>
</dbReference>
<dbReference type="PANTHER" id="PTHR45138">
    <property type="entry name" value="REGULATORY COMPONENTS OF SENSORY TRANSDUCTION SYSTEM"/>
    <property type="match status" value="1"/>
</dbReference>
<feature type="region of interest" description="Disordered" evidence="3">
    <location>
        <begin position="331"/>
        <end position="378"/>
    </location>
</feature>
<dbReference type="eggNOG" id="COG3706">
    <property type="taxonomic scope" value="Bacteria"/>
</dbReference>
<dbReference type="FunFam" id="3.30.70.270:FF:000001">
    <property type="entry name" value="Diguanylate cyclase domain protein"/>
    <property type="match status" value="1"/>
</dbReference>
<dbReference type="OrthoDB" id="9812260at2"/>
<evidence type="ECO:0000256" key="1">
    <source>
        <dbReference type="ARBA" id="ARBA00022741"/>
    </source>
</evidence>
<sequence length="378" mass="41092">MTLGFTRPRTTSQPGEGARIALAPRDLDRLMPMHLWLAEDGRVAHAGPTIAKMLGDHPLEGMPLLTILEIRRPASVTCFDDLLQQEGQRLALALHAAPHLPMRGVLSRLPERSGALLDMSLGLSFMRGVAEFDLSQADFSPCDQTLELLYLHEANASIARLSRQLTERLRAARLAAEAQALTDDLTGLANRRAMDIELARSLADASADFALLHLDLDLFKQVNDTHGHAAGDRVLQQVGRILRDELRRGDIAARVGGDEFLVILRDCTDPDAIDEVASRLIARVEEPIPFDGVTCHVSASIGMASTAQYARRPSPDQLQMDTDMALYRAKHAGRGRHARHDDGGLPSPDRRASAPAEDRAGGGRHAAATDPRIKPAAT</sequence>
<dbReference type="PATRIC" id="fig|1294273.3.peg.24"/>
<dbReference type="PROSITE" id="PS50887">
    <property type="entry name" value="GGDEF"/>
    <property type="match status" value="1"/>
</dbReference>
<evidence type="ECO:0000313" key="6">
    <source>
        <dbReference type="Proteomes" id="UP000019593"/>
    </source>
</evidence>
<dbReference type="InterPro" id="IPR011645">
    <property type="entry name" value="HNOB_dom_associated"/>
</dbReference>
<dbReference type="GO" id="GO:0000166">
    <property type="term" value="F:nucleotide binding"/>
    <property type="evidence" value="ECO:0007669"/>
    <property type="project" value="UniProtKB-KW"/>
</dbReference>
<dbReference type="InterPro" id="IPR050469">
    <property type="entry name" value="Diguanylate_Cyclase"/>
</dbReference>
<feature type="domain" description="GGDEF" evidence="4">
    <location>
        <begin position="207"/>
        <end position="342"/>
    </location>
</feature>
<dbReference type="Pfam" id="PF00990">
    <property type="entry name" value="GGDEF"/>
    <property type="match status" value="1"/>
</dbReference>
<dbReference type="EMBL" id="CP004372">
    <property type="protein sequence ID" value="AHM02497.1"/>
    <property type="molecule type" value="Genomic_DNA"/>
</dbReference>
<dbReference type="GO" id="GO:1902201">
    <property type="term" value="P:negative regulation of bacterial-type flagellum-dependent cell motility"/>
    <property type="evidence" value="ECO:0007669"/>
    <property type="project" value="TreeGrafter"/>
</dbReference>
<dbReference type="GO" id="GO:0004383">
    <property type="term" value="F:guanylate cyclase activity"/>
    <property type="evidence" value="ECO:0007669"/>
    <property type="project" value="InterPro"/>
</dbReference>
<keyword evidence="1" id="KW-0547">Nucleotide-binding</keyword>
<dbReference type="InterPro" id="IPR043128">
    <property type="entry name" value="Rev_trsase/Diguanyl_cyclase"/>
</dbReference>
<dbReference type="KEGG" id="red:roselon_00030"/>
<dbReference type="HOGENOM" id="CLU_815977_0_0_5"/>
<name>W8RXH0_9RHOB</name>
<gene>
    <name evidence="5" type="ORF">roselon_00030</name>
</gene>
<feature type="compositionally biased region" description="Basic and acidic residues" evidence="3">
    <location>
        <begin position="339"/>
        <end position="361"/>
    </location>
</feature>
<dbReference type="CDD" id="cd01949">
    <property type="entry name" value="GGDEF"/>
    <property type="match status" value="1"/>
</dbReference>
<evidence type="ECO:0000259" key="4">
    <source>
        <dbReference type="PROSITE" id="PS50887"/>
    </source>
</evidence>
<dbReference type="GO" id="GO:0043709">
    <property type="term" value="P:cell adhesion involved in single-species biofilm formation"/>
    <property type="evidence" value="ECO:0007669"/>
    <property type="project" value="TreeGrafter"/>
</dbReference>
<keyword evidence="2" id="KW-0141">cGMP biosynthesis</keyword>
<dbReference type="STRING" id="1294273.roselon_00030"/>
<dbReference type="GO" id="GO:0005886">
    <property type="term" value="C:plasma membrane"/>
    <property type="evidence" value="ECO:0007669"/>
    <property type="project" value="TreeGrafter"/>
</dbReference>
<dbReference type="AlphaFoldDB" id="W8RXH0"/>
<dbReference type="GO" id="GO:0052621">
    <property type="term" value="F:diguanylate cyclase activity"/>
    <property type="evidence" value="ECO:0007669"/>
    <property type="project" value="TreeGrafter"/>
</dbReference>
<dbReference type="RefSeq" id="WP_025310450.1">
    <property type="nucleotide sequence ID" value="NZ_CP004372.1"/>
</dbReference>
<accession>W8RXH0</accession>
<dbReference type="Proteomes" id="UP000019593">
    <property type="component" value="Chromosome"/>
</dbReference>
<proteinExistence type="predicted"/>
<dbReference type="Gene3D" id="3.30.70.270">
    <property type="match status" value="1"/>
</dbReference>
<dbReference type="Gene3D" id="3.30.450.260">
    <property type="entry name" value="Haem NO binding associated domain"/>
    <property type="match status" value="1"/>
</dbReference>
<organism evidence="5 6">
    <name type="scientific">Roseicyclus elongatus DSM 19469</name>
    <dbReference type="NCBI Taxonomy" id="1294273"/>
    <lineage>
        <taxon>Bacteria</taxon>
        <taxon>Pseudomonadati</taxon>
        <taxon>Pseudomonadota</taxon>
        <taxon>Alphaproteobacteria</taxon>
        <taxon>Rhodobacterales</taxon>
        <taxon>Roseobacteraceae</taxon>
        <taxon>Roseicyclus</taxon>
    </lineage>
</organism>
<dbReference type="PANTHER" id="PTHR45138:SF24">
    <property type="entry name" value="DIGUANYLATE CYCLASE DGCC-RELATED"/>
    <property type="match status" value="1"/>
</dbReference>
<keyword evidence="6" id="KW-1185">Reference proteome</keyword>